<dbReference type="STRING" id="52131.GA0061100_1011141"/>
<evidence type="ECO:0000256" key="1">
    <source>
        <dbReference type="SAM" id="SignalP"/>
    </source>
</evidence>
<keyword evidence="1" id="KW-0732">Signal</keyword>
<dbReference type="AlphaFoldDB" id="A0A1C3UAX4"/>
<evidence type="ECO:0000313" key="2">
    <source>
        <dbReference type="EMBL" id="SCB12613.1"/>
    </source>
</evidence>
<organism evidence="2 3">
    <name type="scientific">Rhizobium hainanense</name>
    <dbReference type="NCBI Taxonomy" id="52131"/>
    <lineage>
        <taxon>Bacteria</taxon>
        <taxon>Pseudomonadati</taxon>
        <taxon>Pseudomonadota</taxon>
        <taxon>Alphaproteobacteria</taxon>
        <taxon>Hyphomicrobiales</taxon>
        <taxon>Rhizobiaceae</taxon>
        <taxon>Rhizobium/Agrobacterium group</taxon>
        <taxon>Rhizobium</taxon>
    </lineage>
</organism>
<name>A0A1C3UAX4_9HYPH</name>
<dbReference type="InterPro" id="IPR016537">
    <property type="entry name" value="UCP008159_ABC"/>
</dbReference>
<dbReference type="OrthoDB" id="1679673at2"/>
<keyword evidence="3" id="KW-1185">Reference proteome</keyword>
<protein>
    <submittedName>
        <fullName evidence="2">ABC-type uncharacterized transport system, substrate-binding protein</fullName>
    </submittedName>
</protein>
<dbReference type="Pfam" id="PF06226">
    <property type="entry name" value="DUF1007"/>
    <property type="match status" value="1"/>
</dbReference>
<feature type="chain" id="PRO_5008683019" evidence="1">
    <location>
        <begin position="34"/>
        <end position="227"/>
    </location>
</feature>
<proteinExistence type="predicted"/>
<reference evidence="3" key="1">
    <citation type="submission" date="2016-08" db="EMBL/GenBank/DDBJ databases">
        <authorList>
            <person name="Varghese N."/>
            <person name="Submissions Spin"/>
        </authorList>
    </citation>
    <scope>NUCLEOTIDE SEQUENCE [LARGE SCALE GENOMIC DNA]</scope>
    <source>
        <strain evidence="3">CCBAU 57015</strain>
    </source>
</reference>
<accession>A0A1C3UAX4</accession>
<feature type="signal peptide" evidence="1">
    <location>
        <begin position="1"/>
        <end position="33"/>
    </location>
</feature>
<evidence type="ECO:0000313" key="3">
    <source>
        <dbReference type="Proteomes" id="UP000186228"/>
    </source>
</evidence>
<dbReference type="EMBL" id="FMAC01000001">
    <property type="protein sequence ID" value="SCB12613.1"/>
    <property type="molecule type" value="Genomic_DNA"/>
</dbReference>
<dbReference type="PIRSF" id="PIRSF008159">
    <property type="entry name" value="UCP008159_ABC"/>
    <property type="match status" value="1"/>
</dbReference>
<dbReference type="Proteomes" id="UP000186228">
    <property type="component" value="Unassembled WGS sequence"/>
</dbReference>
<dbReference type="InterPro" id="IPR010412">
    <property type="entry name" value="DUF1007"/>
</dbReference>
<sequence>MLTKPIGRMRKSTTAYALALIGGLLLAPAAAYAHPHIFVEARLEVLAGPDGNVQELRNVWRFDEVFSSSVLMDFDKNTNLKLDPDELKEVGKTVRDSLADYDYYANLTLNGKVIKVDKPDVINVDFRDGQLLMFFAVKPAEPMPLAKGNKLSFGIYDPTLYTSIDFPSDNELVTEGDAFKSCTQKVVRPNPDEVIAENKSTLTDAFFNDPTGTTMSKLFATRIDVQC</sequence>
<gene>
    <name evidence="2" type="ORF">GA0061100_1011141</name>
</gene>